<gene>
    <name evidence="9" type="ORF">BP6252_01329</name>
</gene>
<feature type="compositionally biased region" description="Basic and acidic residues" evidence="8">
    <location>
        <begin position="705"/>
        <end position="715"/>
    </location>
</feature>
<keyword evidence="6" id="KW-0333">Golgi apparatus</keyword>
<dbReference type="PANTHER" id="PTHR31658:SF0">
    <property type="entry name" value="CONSERVED OLIGOMERIC GOLGI COMPLEX SUBUNIT 1"/>
    <property type="match status" value="1"/>
</dbReference>
<dbReference type="GO" id="GO:0015031">
    <property type="term" value="P:protein transport"/>
    <property type="evidence" value="ECO:0007669"/>
    <property type="project" value="UniProtKB-KW"/>
</dbReference>
<dbReference type="GO" id="GO:0000139">
    <property type="term" value="C:Golgi membrane"/>
    <property type="evidence" value="ECO:0007669"/>
    <property type="project" value="UniProtKB-SubCell"/>
</dbReference>
<feature type="region of interest" description="Disordered" evidence="8">
    <location>
        <begin position="705"/>
        <end position="775"/>
    </location>
</feature>
<keyword evidence="5" id="KW-0653">Protein transport</keyword>
<protein>
    <recommendedName>
        <fullName evidence="3">Conserved oligomeric Golgi complex subunit 1</fullName>
    </recommendedName>
</protein>
<name>A0A3D8SSL7_9HELO</name>
<keyword evidence="7" id="KW-0472">Membrane</keyword>
<dbReference type="OrthoDB" id="46189at2759"/>
<dbReference type="PANTHER" id="PTHR31658">
    <property type="entry name" value="CONSERVED OLIGOMERIC GOLGI COMPLEX SUBUNIT 1"/>
    <property type="match status" value="1"/>
</dbReference>
<evidence type="ECO:0000256" key="7">
    <source>
        <dbReference type="ARBA" id="ARBA00023136"/>
    </source>
</evidence>
<proteinExistence type="inferred from homology"/>
<feature type="compositionally biased region" description="Low complexity" evidence="8">
    <location>
        <begin position="718"/>
        <end position="756"/>
    </location>
</feature>
<dbReference type="Proteomes" id="UP000256645">
    <property type="component" value="Unassembled WGS sequence"/>
</dbReference>
<dbReference type="GO" id="GO:0006891">
    <property type="term" value="P:intra-Golgi vesicle-mediated transport"/>
    <property type="evidence" value="ECO:0007669"/>
    <property type="project" value="InterPro"/>
</dbReference>
<evidence type="ECO:0000313" key="9">
    <source>
        <dbReference type="EMBL" id="RDW89297.1"/>
    </source>
</evidence>
<evidence type="ECO:0000256" key="4">
    <source>
        <dbReference type="ARBA" id="ARBA00022448"/>
    </source>
</evidence>
<evidence type="ECO:0000256" key="2">
    <source>
        <dbReference type="ARBA" id="ARBA00006653"/>
    </source>
</evidence>
<feature type="compositionally biased region" description="Basic and acidic residues" evidence="8">
    <location>
        <begin position="757"/>
        <end position="772"/>
    </location>
</feature>
<dbReference type="AlphaFoldDB" id="A0A3D8SSL7"/>
<reference evidence="9 10" key="1">
    <citation type="journal article" date="2018" name="IMA Fungus">
        <title>IMA Genome-F 9: Draft genome sequence of Annulohypoxylon stygium, Aspergillus mulundensis, Berkeleyomyces basicola (syn. Thielaviopsis basicola), Ceratocystis smalleyi, two Cercospora beticola strains, Coleophoma cylindrospora, Fusarium fracticaudum, Phialophora cf. hyalina, and Morchella septimelata.</title>
        <authorList>
            <person name="Wingfield B.D."/>
            <person name="Bills G.F."/>
            <person name="Dong Y."/>
            <person name="Huang W."/>
            <person name="Nel W.J."/>
            <person name="Swalarsk-Parry B.S."/>
            <person name="Vaghefi N."/>
            <person name="Wilken P.M."/>
            <person name="An Z."/>
            <person name="de Beer Z.W."/>
            <person name="De Vos L."/>
            <person name="Chen L."/>
            <person name="Duong T.A."/>
            <person name="Gao Y."/>
            <person name="Hammerbacher A."/>
            <person name="Kikkert J.R."/>
            <person name="Li Y."/>
            <person name="Li H."/>
            <person name="Li K."/>
            <person name="Li Q."/>
            <person name="Liu X."/>
            <person name="Ma X."/>
            <person name="Naidoo K."/>
            <person name="Pethybridge S.J."/>
            <person name="Sun J."/>
            <person name="Steenkamp E.T."/>
            <person name="van der Nest M.A."/>
            <person name="van Wyk S."/>
            <person name="Wingfield M.J."/>
            <person name="Xiong C."/>
            <person name="Yue Q."/>
            <person name="Zhang X."/>
        </authorList>
    </citation>
    <scope>NUCLEOTIDE SEQUENCE [LARGE SCALE GENOMIC DNA]</scope>
    <source>
        <strain evidence="9 10">BP6252</strain>
    </source>
</reference>
<evidence type="ECO:0000256" key="1">
    <source>
        <dbReference type="ARBA" id="ARBA00004395"/>
    </source>
</evidence>
<keyword evidence="10" id="KW-1185">Reference proteome</keyword>
<comment type="similarity">
    <text evidence="2">Belongs to the COG1 family.</text>
</comment>
<accession>A0A3D8SSL7</accession>
<dbReference type="STRING" id="1849047.A0A3D8SSL7"/>
<evidence type="ECO:0000256" key="6">
    <source>
        <dbReference type="ARBA" id="ARBA00023034"/>
    </source>
</evidence>
<sequence>MAASHPLDPLTTLSASEAFHHPLPQVRQFHRNLTSALDDKNERLRILVGGSYRQLLGTAETILQMRKDVEGVEDSLERVGKRCGRTVVGGMVGGLGRLEQAKEEGSMKSQRDQMSWIARMKVLGMCSVIIGGLLRRGGAEKVGGRGVSLVLAAKVHVLARRLLKSLSDSSVDGLPQEKCAIEEARKKITRLKSKLLRGVERTLEKVSDDVSDDDRGDLLQALCAYSLATSSGAKDVLRHFLHVRGDTIAFVFEEESGIKDNEHGILKALRLYTKTLLDVQALAPKRLSEALARLKTKHLLKDDSIRLLDGLSLDVHERWFGSEILNFTPYVRHDDLDGPQAVETLRGWAKRASEVLLTGLEKTLQKTQEFKTIVGLRTQILEVWIKNGGKARGFDPSVLLDDLRKVINQRMVQLLDSKTSKLHLVGTEVEGTLGSWRAGITDQHHSLWDGELLDQDVSNGAGSFKQGILSRTHGKNNAVSKAVAGYQTWWHLIDEIATVIKQLRIQRWDDDLEDIEDDLSLESRNTLLSQDDPKMLQDCLDQGLERAFKELHDRISSLLVLQKDSENIGQISIYIIRVLRSIRTSLPAIEAVQTFGLSIIPELHKNLALATSSDITEKFAGTFKRKRVAGRSLWEGSPELPVQPSPGTFAFLHSLSKAMCEVGQDVWSPAAVLLLKQHLCREIGQRWMESLQKPAETVNGIAISEKKGSTAHAEEANTETAAAEQTLAAKSSTEEATAGETSTETATAEETTAEKAPAAEKTTEEAPAEEAKPAVTMVNPIQQNDIFKQSMFDVFVLQAVMNGNSPDRENELHDLYVDLSKRLDLESSEKKRLELGAKDYWKRTSLLFGLLA</sequence>
<evidence type="ECO:0000313" key="10">
    <source>
        <dbReference type="Proteomes" id="UP000256645"/>
    </source>
</evidence>
<evidence type="ECO:0000256" key="8">
    <source>
        <dbReference type="SAM" id="MobiDB-lite"/>
    </source>
</evidence>
<evidence type="ECO:0000256" key="5">
    <source>
        <dbReference type="ARBA" id="ARBA00022927"/>
    </source>
</evidence>
<dbReference type="EMBL" id="PDLM01000001">
    <property type="protein sequence ID" value="RDW89297.1"/>
    <property type="molecule type" value="Genomic_DNA"/>
</dbReference>
<dbReference type="Pfam" id="PF08700">
    <property type="entry name" value="VPS51_Exo84_N"/>
    <property type="match status" value="1"/>
</dbReference>
<comment type="subcellular location">
    <subcellularLocation>
        <location evidence="1">Golgi apparatus membrane</location>
        <topology evidence="1">Peripheral membrane protein</topology>
    </subcellularLocation>
</comment>
<organism evidence="9 10">
    <name type="scientific">Coleophoma cylindrospora</name>
    <dbReference type="NCBI Taxonomy" id="1849047"/>
    <lineage>
        <taxon>Eukaryota</taxon>
        <taxon>Fungi</taxon>
        <taxon>Dikarya</taxon>
        <taxon>Ascomycota</taxon>
        <taxon>Pezizomycotina</taxon>
        <taxon>Leotiomycetes</taxon>
        <taxon>Helotiales</taxon>
        <taxon>Dermateaceae</taxon>
        <taxon>Coleophoma</taxon>
    </lineage>
</organism>
<evidence type="ECO:0000256" key="3">
    <source>
        <dbReference type="ARBA" id="ARBA00020978"/>
    </source>
</evidence>
<keyword evidence="4" id="KW-0813">Transport</keyword>
<dbReference type="InterPro" id="IPR033370">
    <property type="entry name" value="COG1"/>
</dbReference>
<comment type="caution">
    <text evidence="9">The sequence shown here is derived from an EMBL/GenBank/DDBJ whole genome shotgun (WGS) entry which is preliminary data.</text>
</comment>
<dbReference type="GO" id="GO:0017119">
    <property type="term" value="C:Golgi transport complex"/>
    <property type="evidence" value="ECO:0007669"/>
    <property type="project" value="InterPro"/>
</dbReference>